<proteinExistence type="predicted"/>
<keyword evidence="2" id="KW-1185">Reference proteome</keyword>
<reference evidence="1 2" key="1">
    <citation type="submission" date="2017-05" db="EMBL/GenBank/DDBJ databases">
        <authorList>
            <person name="Varghese N."/>
            <person name="Submissions S."/>
        </authorList>
    </citation>
    <scope>NUCLEOTIDE SEQUENCE [LARGE SCALE GENOMIC DNA]</scope>
    <source>
        <strain evidence="1 2">DSM 19036</strain>
    </source>
</reference>
<evidence type="ECO:0000313" key="2">
    <source>
        <dbReference type="Proteomes" id="UP000320300"/>
    </source>
</evidence>
<protein>
    <submittedName>
        <fullName evidence="1">Uncharacterized conserved protein YdeI, YjbR/CyaY-like superfamily, DUF1801 family</fullName>
    </submittedName>
</protein>
<organism evidence="1 2">
    <name type="scientific">Pedobacter westerhofensis</name>
    <dbReference type="NCBI Taxonomy" id="425512"/>
    <lineage>
        <taxon>Bacteria</taxon>
        <taxon>Pseudomonadati</taxon>
        <taxon>Bacteroidota</taxon>
        <taxon>Sphingobacteriia</taxon>
        <taxon>Sphingobacteriales</taxon>
        <taxon>Sphingobacteriaceae</taxon>
        <taxon>Pedobacter</taxon>
    </lineage>
</organism>
<sequence length="211" mass="24595">MSLPKLGDKPLRYKYLVEKLVEEDLIAPGNRHEWRKWLEENHTKVNSVWLVYYTLQSAMPTITISEAVDEAIRYGWVNGTARPIDENKFKQYFCKRRPMSTWSKINKEKVERLTSSGQMTPAGIRCIELAKSNGSWSILDDVEALTIPPDLKSAFENEQVGWQFFSKLSISVTKAILQWLVFAKREETRKKRIEEVIRFSKDGVVPKQFRP</sequence>
<dbReference type="Proteomes" id="UP000320300">
    <property type="component" value="Unassembled WGS sequence"/>
</dbReference>
<name>A0A521FVU1_9SPHI</name>
<accession>A0A521FVU1</accession>
<gene>
    <name evidence="1" type="ORF">SAMN06265348_12710</name>
</gene>
<evidence type="ECO:0000313" key="1">
    <source>
        <dbReference type="EMBL" id="SMO99831.1"/>
    </source>
</evidence>
<dbReference type="Pfam" id="PF13376">
    <property type="entry name" value="OmdA"/>
    <property type="match status" value="1"/>
</dbReference>
<dbReference type="EMBL" id="FXTN01000027">
    <property type="protein sequence ID" value="SMO99831.1"/>
    <property type="molecule type" value="Genomic_DNA"/>
</dbReference>
<dbReference type="AlphaFoldDB" id="A0A521FVU1"/>